<keyword evidence="4" id="KW-1133">Transmembrane helix</keyword>
<dbReference type="EMBL" id="CP126654">
    <property type="protein sequence ID" value="WJZ90288.1"/>
    <property type="molecule type" value="Genomic_DNA"/>
</dbReference>
<evidence type="ECO:0000256" key="4">
    <source>
        <dbReference type="ARBA" id="ARBA00022989"/>
    </source>
</evidence>
<dbReference type="PANTHER" id="PTHR43840:SF15">
    <property type="entry name" value="MITOCHONDRIAL METAL TRANSPORTER 1-RELATED"/>
    <property type="match status" value="1"/>
</dbReference>
<dbReference type="InterPro" id="IPR002524">
    <property type="entry name" value="Cation_efflux"/>
</dbReference>
<dbReference type="NCBIfam" id="TIGR01297">
    <property type="entry name" value="CDF"/>
    <property type="match status" value="1"/>
</dbReference>
<name>A0ABY9C4V0_VITVI</name>
<evidence type="ECO:0000259" key="7">
    <source>
        <dbReference type="Pfam" id="PF16916"/>
    </source>
</evidence>
<keyword evidence="3" id="KW-0812">Transmembrane</keyword>
<dbReference type="SUPFAM" id="SSF160240">
    <property type="entry name" value="Cation efflux protein cytoplasmic domain-like"/>
    <property type="match status" value="1"/>
</dbReference>
<evidence type="ECO:0000256" key="1">
    <source>
        <dbReference type="ARBA" id="ARBA00004141"/>
    </source>
</evidence>
<dbReference type="Gene3D" id="3.30.70.1350">
    <property type="entry name" value="Cation efflux protein, cytoplasmic domain"/>
    <property type="match status" value="1"/>
</dbReference>
<dbReference type="InterPro" id="IPR027470">
    <property type="entry name" value="Cation_efflux_CTD"/>
</dbReference>
<feature type="domain" description="Cation efflux protein transmembrane" evidence="6">
    <location>
        <begin position="129"/>
        <end position="347"/>
    </location>
</feature>
<proteinExistence type="predicted"/>
<accession>A0ABY9C4V0</accession>
<dbReference type="Gene3D" id="1.20.1510.10">
    <property type="entry name" value="Cation efflux protein transmembrane domain"/>
    <property type="match status" value="1"/>
</dbReference>
<dbReference type="InterPro" id="IPR058533">
    <property type="entry name" value="Cation_efflux_TM"/>
</dbReference>
<evidence type="ECO:0000256" key="3">
    <source>
        <dbReference type="ARBA" id="ARBA00022692"/>
    </source>
</evidence>
<reference evidence="8 9" key="1">
    <citation type="journal article" date="2023" name="Hortic Res">
        <title>The complete reference genome for grapevine (Vitis vinifera L.) genetics and breeding.</title>
        <authorList>
            <person name="Shi X."/>
            <person name="Cao S."/>
            <person name="Wang X."/>
            <person name="Huang S."/>
            <person name="Wang Y."/>
            <person name="Liu Z."/>
            <person name="Liu W."/>
            <person name="Leng X."/>
            <person name="Peng Y."/>
            <person name="Wang N."/>
            <person name="Wang Y."/>
            <person name="Ma Z."/>
            <person name="Xu X."/>
            <person name="Zhang F."/>
            <person name="Xue H."/>
            <person name="Zhong H."/>
            <person name="Wang Y."/>
            <person name="Zhang K."/>
            <person name="Velt A."/>
            <person name="Avia K."/>
            <person name="Holtgrawe D."/>
            <person name="Grimplet J."/>
            <person name="Matus J.T."/>
            <person name="Ware D."/>
            <person name="Wu X."/>
            <person name="Wang H."/>
            <person name="Liu C."/>
            <person name="Fang Y."/>
            <person name="Rustenholz C."/>
            <person name="Cheng Z."/>
            <person name="Xiao H."/>
            <person name="Zhou Y."/>
        </authorList>
    </citation>
    <scope>NUCLEOTIDE SEQUENCE [LARGE SCALE GENOMIC DNA]</scope>
    <source>
        <strain evidence="9">cv. Pinot noir / PN40024</strain>
        <tissue evidence="8">Leaf</tissue>
    </source>
</reference>
<dbReference type="InterPro" id="IPR050291">
    <property type="entry name" value="CDF_Transporter"/>
</dbReference>
<evidence type="ECO:0000313" key="8">
    <source>
        <dbReference type="EMBL" id="WJZ90288.1"/>
    </source>
</evidence>
<feature type="domain" description="Cation efflux protein cytoplasmic" evidence="7">
    <location>
        <begin position="355"/>
        <end position="428"/>
    </location>
</feature>
<protein>
    <recommendedName>
        <fullName evidence="10">Cation efflux protein cytoplasmic domain-containing protein</fullName>
    </recommendedName>
</protein>
<sequence length="558" mass="61185">MHVQTLAVALVYRKTEAPDLCPPVSANYFLFQLRFCAAMGFRFQNLNSIHKTLVSRISSHTHGTLLQTPNFPNPTTRSFIPQSYDPSSIFPHNPIFRVPRRWHFGHSHNHHDHQHHHSSEVGESIFRLGLFADIGLVTGKTLTGYLSGSTAIIADAAHSASDVVLSGVALWSYKVAKAPKDKEHPYGHGKFETLGALGISCMLLATAGGIAWHAVDVLLGVLSAAPEVINHSLAHEHVHSHHHSGHHHGIDVDHPVLALSMTVVSIAIKEGLYWITKRAGERQGSGLMMANAWHHRVDAISSVVALIGVGGSILGVKFLDPLAGLVVSGMILKAGLGTGYQSVMELVDAAVPVQQLDPIKETILQVDGVKGCHRLRGRRAGSSLYLDVHIEVDPFSSVSAAHNVGENVRHQIHKSHPGVSEVFIHIDPAISQISPSIMEQQENLKEMNYQKRNVSSEHNGVEIVSNVLSSKFSEKMVVERITQHLLQGKTLLQVEVSMPPHILIRDAMRVAEEAEEEILKVASDVIRVSILLRLGQPIPELHQRLQECNTEKGQNTRP</sequence>
<keyword evidence="2" id="KW-0813">Transport</keyword>
<evidence type="ECO:0008006" key="10">
    <source>
        <dbReference type="Google" id="ProtNLM"/>
    </source>
</evidence>
<keyword evidence="9" id="KW-1185">Reference proteome</keyword>
<dbReference type="SUPFAM" id="SSF161111">
    <property type="entry name" value="Cation efflux protein transmembrane domain-like"/>
    <property type="match status" value="1"/>
</dbReference>
<dbReference type="InterPro" id="IPR027469">
    <property type="entry name" value="Cation_efflux_TMD_sf"/>
</dbReference>
<dbReference type="Pfam" id="PF01545">
    <property type="entry name" value="Cation_efflux"/>
    <property type="match status" value="1"/>
</dbReference>
<comment type="subcellular location">
    <subcellularLocation>
        <location evidence="1">Membrane</location>
        <topology evidence="1">Multi-pass membrane protein</topology>
    </subcellularLocation>
</comment>
<evidence type="ECO:0000256" key="2">
    <source>
        <dbReference type="ARBA" id="ARBA00022448"/>
    </source>
</evidence>
<evidence type="ECO:0000259" key="6">
    <source>
        <dbReference type="Pfam" id="PF01545"/>
    </source>
</evidence>
<gene>
    <name evidence="8" type="ORF">VitviT2T_009442</name>
</gene>
<organism evidence="8 9">
    <name type="scientific">Vitis vinifera</name>
    <name type="common">Grape</name>
    <dbReference type="NCBI Taxonomy" id="29760"/>
    <lineage>
        <taxon>Eukaryota</taxon>
        <taxon>Viridiplantae</taxon>
        <taxon>Streptophyta</taxon>
        <taxon>Embryophyta</taxon>
        <taxon>Tracheophyta</taxon>
        <taxon>Spermatophyta</taxon>
        <taxon>Magnoliopsida</taxon>
        <taxon>eudicotyledons</taxon>
        <taxon>Gunneridae</taxon>
        <taxon>Pentapetalae</taxon>
        <taxon>rosids</taxon>
        <taxon>Vitales</taxon>
        <taxon>Vitaceae</taxon>
        <taxon>Viteae</taxon>
        <taxon>Vitis</taxon>
    </lineage>
</organism>
<dbReference type="InterPro" id="IPR036837">
    <property type="entry name" value="Cation_efflux_CTD_sf"/>
</dbReference>
<keyword evidence="5" id="KW-0472">Membrane</keyword>
<dbReference type="PANTHER" id="PTHR43840">
    <property type="entry name" value="MITOCHONDRIAL METAL TRANSPORTER 1-RELATED"/>
    <property type="match status" value="1"/>
</dbReference>
<dbReference type="Proteomes" id="UP001227230">
    <property type="component" value="Chromosome 7"/>
</dbReference>
<evidence type="ECO:0000313" key="9">
    <source>
        <dbReference type="Proteomes" id="UP001227230"/>
    </source>
</evidence>
<evidence type="ECO:0000256" key="5">
    <source>
        <dbReference type="ARBA" id="ARBA00023136"/>
    </source>
</evidence>
<dbReference type="Pfam" id="PF16916">
    <property type="entry name" value="ZT_dimer"/>
    <property type="match status" value="1"/>
</dbReference>